<dbReference type="EMBL" id="ML977624">
    <property type="protein sequence ID" value="KAF1996527.1"/>
    <property type="molecule type" value="Genomic_DNA"/>
</dbReference>
<evidence type="ECO:0000313" key="1">
    <source>
        <dbReference type="EMBL" id="KAF1996527.1"/>
    </source>
</evidence>
<protein>
    <submittedName>
        <fullName evidence="1">Uncharacterized protein</fullName>
    </submittedName>
</protein>
<proteinExistence type="predicted"/>
<reference evidence="1" key="1">
    <citation type="journal article" date="2020" name="Stud. Mycol.">
        <title>101 Dothideomycetes genomes: a test case for predicting lifestyles and emergence of pathogens.</title>
        <authorList>
            <person name="Haridas S."/>
            <person name="Albert R."/>
            <person name="Binder M."/>
            <person name="Bloem J."/>
            <person name="Labutti K."/>
            <person name="Salamov A."/>
            <person name="Andreopoulos B."/>
            <person name="Baker S."/>
            <person name="Barry K."/>
            <person name="Bills G."/>
            <person name="Bluhm B."/>
            <person name="Cannon C."/>
            <person name="Castanera R."/>
            <person name="Culley D."/>
            <person name="Daum C."/>
            <person name="Ezra D."/>
            <person name="Gonzalez J."/>
            <person name="Henrissat B."/>
            <person name="Kuo A."/>
            <person name="Liang C."/>
            <person name="Lipzen A."/>
            <person name="Lutzoni F."/>
            <person name="Magnuson J."/>
            <person name="Mondo S."/>
            <person name="Nolan M."/>
            <person name="Ohm R."/>
            <person name="Pangilinan J."/>
            <person name="Park H.-J."/>
            <person name="Ramirez L."/>
            <person name="Alfaro M."/>
            <person name="Sun H."/>
            <person name="Tritt A."/>
            <person name="Yoshinaga Y."/>
            <person name="Zwiers L.-H."/>
            <person name="Turgeon B."/>
            <person name="Goodwin S."/>
            <person name="Spatafora J."/>
            <person name="Crous P."/>
            <person name="Grigoriev I."/>
        </authorList>
    </citation>
    <scope>NUCLEOTIDE SEQUENCE</scope>
    <source>
        <strain evidence="1">CBS 123094</strain>
    </source>
</reference>
<accession>A0A6A5W5F8</accession>
<organism evidence="1 2">
    <name type="scientific">Amniculicola lignicola CBS 123094</name>
    <dbReference type="NCBI Taxonomy" id="1392246"/>
    <lineage>
        <taxon>Eukaryota</taxon>
        <taxon>Fungi</taxon>
        <taxon>Dikarya</taxon>
        <taxon>Ascomycota</taxon>
        <taxon>Pezizomycotina</taxon>
        <taxon>Dothideomycetes</taxon>
        <taxon>Pleosporomycetidae</taxon>
        <taxon>Pleosporales</taxon>
        <taxon>Amniculicolaceae</taxon>
        <taxon>Amniculicola</taxon>
    </lineage>
</organism>
<name>A0A6A5W5F8_9PLEO</name>
<sequence length="113" mass="13067">MSPPTPPPVIQTSFLSVRPHEPVLVFASPEEAARFQTFHCRQARTMHGQDKKWLFLPLPDGLLRVRTARHGDISYEFTSHQHAKDFNACINWQGRVYEGSYKDSRVYVGREIK</sequence>
<keyword evidence="2" id="KW-1185">Reference proteome</keyword>
<dbReference type="OrthoDB" id="3856336at2759"/>
<gene>
    <name evidence="1" type="ORF">P154DRAFT_623139</name>
</gene>
<evidence type="ECO:0000313" key="2">
    <source>
        <dbReference type="Proteomes" id="UP000799779"/>
    </source>
</evidence>
<dbReference type="Proteomes" id="UP000799779">
    <property type="component" value="Unassembled WGS sequence"/>
</dbReference>
<dbReference type="AlphaFoldDB" id="A0A6A5W5F8"/>